<sequence>MKRRRRNLIFWRNSLDGPQGAKITIWSHFESEYVLGRKIVFMCKAEENLVQCMSGRKARCPSKARWRSTQPLRMDAGYYECQADNKYAVDVKGFSADYSIEFV</sequence>
<name>A0A8J5JEM5_HOMAM</name>
<dbReference type="AlphaFoldDB" id="A0A8J5JEM5"/>
<reference evidence="1" key="1">
    <citation type="journal article" date="2021" name="Sci. Adv.">
        <title>The American lobster genome reveals insights on longevity, neural, and immune adaptations.</title>
        <authorList>
            <person name="Polinski J.M."/>
            <person name="Zimin A.V."/>
            <person name="Clark K.F."/>
            <person name="Kohn A.B."/>
            <person name="Sadowski N."/>
            <person name="Timp W."/>
            <person name="Ptitsyn A."/>
            <person name="Khanna P."/>
            <person name="Romanova D.Y."/>
            <person name="Williams P."/>
            <person name="Greenwood S.J."/>
            <person name="Moroz L.L."/>
            <person name="Walt D.R."/>
            <person name="Bodnar A.G."/>
        </authorList>
    </citation>
    <scope>NUCLEOTIDE SEQUENCE</scope>
    <source>
        <strain evidence="1">GMGI-L3</strain>
    </source>
</reference>
<dbReference type="EMBL" id="JAHLQT010042854">
    <property type="protein sequence ID" value="KAG7155171.1"/>
    <property type="molecule type" value="Genomic_DNA"/>
</dbReference>
<evidence type="ECO:0000313" key="1">
    <source>
        <dbReference type="EMBL" id="KAG7155171.1"/>
    </source>
</evidence>
<evidence type="ECO:0000313" key="2">
    <source>
        <dbReference type="Proteomes" id="UP000747542"/>
    </source>
</evidence>
<organism evidence="1 2">
    <name type="scientific">Homarus americanus</name>
    <name type="common">American lobster</name>
    <dbReference type="NCBI Taxonomy" id="6706"/>
    <lineage>
        <taxon>Eukaryota</taxon>
        <taxon>Metazoa</taxon>
        <taxon>Ecdysozoa</taxon>
        <taxon>Arthropoda</taxon>
        <taxon>Crustacea</taxon>
        <taxon>Multicrustacea</taxon>
        <taxon>Malacostraca</taxon>
        <taxon>Eumalacostraca</taxon>
        <taxon>Eucarida</taxon>
        <taxon>Decapoda</taxon>
        <taxon>Pleocyemata</taxon>
        <taxon>Astacidea</taxon>
        <taxon>Nephropoidea</taxon>
        <taxon>Nephropidae</taxon>
        <taxon>Homarus</taxon>
    </lineage>
</organism>
<gene>
    <name evidence="1" type="ORF">Hamer_G027389</name>
</gene>
<protein>
    <submittedName>
        <fullName evidence="1">Putative immunoglobulin-like 2</fullName>
    </submittedName>
</protein>
<accession>A0A8J5JEM5</accession>
<proteinExistence type="predicted"/>
<comment type="caution">
    <text evidence="1">The sequence shown here is derived from an EMBL/GenBank/DDBJ whole genome shotgun (WGS) entry which is preliminary data.</text>
</comment>
<keyword evidence="2" id="KW-1185">Reference proteome</keyword>
<dbReference type="Proteomes" id="UP000747542">
    <property type="component" value="Unassembled WGS sequence"/>
</dbReference>